<evidence type="ECO:0000256" key="2">
    <source>
        <dbReference type="ARBA" id="ARBA00022475"/>
    </source>
</evidence>
<evidence type="ECO:0000256" key="12">
    <source>
        <dbReference type="SAM" id="MobiDB-lite"/>
    </source>
</evidence>
<dbReference type="NCBIfam" id="TIGR00681">
    <property type="entry name" value="kdpC"/>
    <property type="match status" value="1"/>
</dbReference>
<keyword evidence="14" id="KW-1185">Reference proteome</keyword>
<keyword evidence="3 11" id="KW-0633">Potassium transport</keyword>
<evidence type="ECO:0000313" key="13">
    <source>
        <dbReference type="EMBL" id="SDT26472.1"/>
    </source>
</evidence>
<dbReference type="InterPro" id="IPR003820">
    <property type="entry name" value="KdpC"/>
</dbReference>
<evidence type="ECO:0000256" key="6">
    <source>
        <dbReference type="ARBA" id="ARBA00022840"/>
    </source>
</evidence>
<evidence type="ECO:0000256" key="8">
    <source>
        <dbReference type="ARBA" id="ARBA00022989"/>
    </source>
</evidence>
<proteinExistence type="inferred from homology"/>
<dbReference type="NCBIfam" id="NF001454">
    <property type="entry name" value="PRK00315.1"/>
    <property type="match status" value="1"/>
</dbReference>
<comment type="subcellular location">
    <subcellularLocation>
        <location evidence="11">Cell membrane</location>
        <topology evidence="11">Single-pass membrane protein</topology>
    </subcellularLocation>
</comment>
<evidence type="ECO:0000256" key="1">
    <source>
        <dbReference type="ARBA" id="ARBA00022448"/>
    </source>
</evidence>
<keyword evidence="6 11" id="KW-0067">ATP-binding</keyword>
<keyword evidence="5 11" id="KW-0547">Nucleotide-binding</keyword>
<evidence type="ECO:0000313" key="14">
    <source>
        <dbReference type="Proteomes" id="UP000199103"/>
    </source>
</evidence>
<sequence>MNTNNRATGRTITAAIRAMVIITLILGPVYALAITGIGQLIMPAKANGSLIQDRAGTVVGSRLLGQSFTDAKGNPLPRYFQPRPSAAGDDGYDAAGSSGSNQGPENDDLVAAIKQRRQQVATFNQVPAASVPADALTASASGLDPDISPAYADLQIARVADARQLPVGTVRTLVEEHTSGRDLGFLGQPTVNVLELNLALDEA</sequence>
<dbReference type="PANTHER" id="PTHR30042">
    <property type="entry name" value="POTASSIUM-TRANSPORTING ATPASE C CHAIN"/>
    <property type="match status" value="1"/>
</dbReference>
<evidence type="ECO:0000256" key="7">
    <source>
        <dbReference type="ARBA" id="ARBA00022958"/>
    </source>
</evidence>
<dbReference type="PANTHER" id="PTHR30042:SF2">
    <property type="entry name" value="POTASSIUM-TRANSPORTING ATPASE KDPC SUBUNIT"/>
    <property type="match status" value="1"/>
</dbReference>
<gene>
    <name evidence="11" type="primary">kdpC</name>
    <name evidence="13" type="ORF">SAMN04489812_4862</name>
</gene>
<dbReference type="Pfam" id="PF02669">
    <property type="entry name" value="KdpC"/>
    <property type="match status" value="1"/>
</dbReference>
<evidence type="ECO:0000256" key="3">
    <source>
        <dbReference type="ARBA" id="ARBA00022538"/>
    </source>
</evidence>
<accession>A0A1H1YYS7</accession>
<feature type="region of interest" description="Disordered" evidence="12">
    <location>
        <begin position="74"/>
        <end position="106"/>
    </location>
</feature>
<keyword evidence="2 11" id="KW-1003">Cell membrane</keyword>
<dbReference type="HAMAP" id="MF_00276">
    <property type="entry name" value="KdpC"/>
    <property type="match status" value="1"/>
</dbReference>
<evidence type="ECO:0000256" key="11">
    <source>
        <dbReference type="HAMAP-Rule" id="MF_00276"/>
    </source>
</evidence>
<evidence type="ECO:0000256" key="4">
    <source>
        <dbReference type="ARBA" id="ARBA00022692"/>
    </source>
</evidence>
<keyword evidence="8 11" id="KW-1133">Transmembrane helix</keyword>
<dbReference type="PIRSF" id="PIRSF001296">
    <property type="entry name" value="K_ATPase_KdpC"/>
    <property type="match status" value="1"/>
</dbReference>
<dbReference type="EMBL" id="LT629772">
    <property type="protein sequence ID" value="SDT26472.1"/>
    <property type="molecule type" value="Genomic_DNA"/>
</dbReference>
<organism evidence="13 14">
    <name type="scientific">Microlunatus soli</name>
    <dbReference type="NCBI Taxonomy" id="630515"/>
    <lineage>
        <taxon>Bacteria</taxon>
        <taxon>Bacillati</taxon>
        <taxon>Actinomycetota</taxon>
        <taxon>Actinomycetes</taxon>
        <taxon>Propionibacteriales</taxon>
        <taxon>Propionibacteriaceae</taxon>
        <taxon>Microlunatus</taxon>
    </lineage>
</organism>
<comment type="function">
    <text evidence="11">Part of the high-affinity ATP-driven potassium transport (or Kdp) system, which catalyzes the hydrolysis of ATP coupled with the electrogenic transport of potassium into the cytoplasm. This subunit acts as a catalytic chaperone that increases the ATP-binding affinity of the ATP-hydrolyzing subunit KdpB by the formation of a transient KdpB/KdpC/ATP ternary complex.</text>
</comment>
<dbReference type="OrthoDB" id="9788285at2"/>
<keyword evidence="10 11" id="KW-0472">Membrane</keyword>
<evidence type="ECO:0000256" key="5">
    <source>
        <dbReference type="ARBA" id="ARBA00022741"/>
    </source>
</evidence>
<name>A0A1H1YYS7_9ACTN</name>
<dbReference type="GO" id="GO:0005886">
    <property type="term" value="C:plasma membrane"/>
    <property type="evidence" value="ECO:0007669"/>
    <property type="project" value="UniProtKB-SubCell"/>
</dbReference>
<keyword evidence="9 11" id="KW-0406">Ion transport</keyword>
<feature type="compositionally biased region" description="Low complexity" evidence="12">
    <location>
        <begin position="85"/>
        <end position="100"/>
    </location>
</feature>
<dbReference type="GO" id="GO:0008556">
    <property type="term" value="F:P-type potassium transmembrane transporter activity"/>
    <property type="evidence" value="ECO:0007669"/>
    <property type="project" value="InterPro"/>
</dbReference>
<evidence type="ECO:0000256" key="10">
    <source>
        <dbReference type="ARBA" id="ARBA00023136"/>
    </source>
</evidence>
<keyword evidence="7 11" id="KW-0630">Potassium</keyword>
<comment type="similarity">
    <text evidence="11">Belongs to the KdpC family.</text>
</comment>
<feature type="transmembrane region" description="Helical" evidence="11">
    <location>
        <begin position="12"/>
        <end position="33"/>
    </location>
</feature>
<dbReference type="AlphaFoldDB" id="A0A1H1YYS7"/>
<dbReference type="RefSeq" id="WP_091528292.1">
    <property type="nucleotide sequence ID" value="NZ_LT629772.1"/>
</dbReference>
<dbReference type="Proteomes" id="UP000199103">
    <property type="component" value="Chromosome I"/>
</dbReference>
<reference evidence="13 14" key="1">
    <citation type="submission" date="2016-10" db="EMBL/GenBank/DDBJ databases">
        <authorList>
            <person name="de Groot N.N."/>
        </authorList>
    </citation>
    <scope>NUCLEOTIDE SEQUENCE [LARGE SCALE GENOMIC DNA]</scope>
    <source>
        <strain evidence="13 14">DSM 21800</strain>
    </source>
</reference>
<protein>
    <recommendedName>
        <fullName evidence="11">Potassium-transporting ATPase KdpC subunit</fullName>
    </recommendedName>
    <alternativeName>
        <fullName evidence="11">ATP phosphohydrolase [potassium-transporting] C chain</fullName>
    </alternativeName>
    <alternativeName>
        <fullName evidence="11">Potassium-binding and translocating subunit C</fullName>
    </alternativeName>
    <alternativeName>
        <fullName evidence="11">Potassium-translocating ATPase C chain</fullName>
    </alternativeName>
</protein>
<evidence type="ECO:0000256" key="9">
    <source>
        <dbReference type="ARBA" id="ARBA00023065"/>
    </source>
</evidence>
<comment type="subunit">
    <text evidence="11">The system is composed of three essential subunits: KdpA, KdpB and KdpC.</text>
</comment>
<dbReference type="GO" id="GO:0005524">
    <property type="term" value="F:ATP binding"/>
    <property type="evidence" value="ECO:0007669"/>
    <property type="project" value="UniProtKB-UniRule"/>
</dbReference>
<keyword evidence="4 11" id="KW-0812">Transmembrane</keyword>
<dbReference type="STRING" id="630515.SAMN04489812_4862"/>
<keyword evidence="1 11" id="KW-0813">Transport</keyword>